<dbReference type="SUPFAM" id="SSF46689">
    <property type="entry name" value="Homeodomain-like"/>
    <property type="match status" value="1"/>
</dbReference>
<gene>
    <name evidence="6" type="ORF">SAMN05660909_03712</name>
</gene>
<dbReference type="PRINTS" id="PR00032">
    <property type="entry name" value="HTHARAC"/>
</dbReference>
<feature type="transmembrane region" description="Helical" evidence="4">
    <location>
        <begin position="243"/>
        <end position="263"/>
    </location>
</feature>
<protein>
    <submittedName>
        <fullName evidence="6">AraC-type DNA-binding protein</fullName>
    </submittedName>
</protein>
<dbReference type="GO" id="GO:0043565">
    <property type="term" value="F:sequence-specific DNA binding"/>
    <property type="evidence" value="ECO:0007669"/>
    <property type="project" value="InterPro"/>
</dbReference>
<dbReference type="PANTHER" id="PTHR43280">
    <property type="entry name" value="ARAC-FAMILY TRANSCRIPTIONAL REGULATOR"/>
    <property type="match status" value="1"/>
</dbReference>
<feature type="transmembrane region" description="Helical" evidence="4">
    <location>
        <begin position="174"/>
        <end position="191"/>
    </location>
</feature>
<feature type="transmembrane region" description="Helical" evidence="4">
    <location>
        <begin position="132"/>
        <end position="154"/>
    </location>
</feature>
<sequence>MSCKLLHLFLYFQISSHILFSKKGIVTNFLRTIILLGVLQGFIVSYLLYSTSKGRSANKLLAVFLALLSLASFNLYSSYYNWYGSGILRFVAALLPWVIAMPFGPLFYFYIRSFLDSGFTITKQRKWQFATIVVDLVPALIAQIYVIGVLLNVIPRKPAPWVLVIDTYNVYSDIPRWLSLAWYVFLSARYLKQYQQENSTTPGLAWLKQMTSLMLIFLGIWFLFLVPYIIPEYTDRLLGILDWYPIYLPMTVLIYWFGIKGLIMSYQETGEKKPANILSKEQAGDLLLQLKKVMEQEQLYLDAELSLTGLAKHIGVPSKQLSAVLNQHLGKNFNEFVNEYRVELFKEKLLNSENETYTITSIAYDCGFSSQATFQRAFKQVTGLSPTAFKKEKTRYN</sequence>
<dbReference type="STRING" id="408074.SAMN05660909_03712"/>
<evidence type="ECO:0000259" key="5">
    <source>
        <dbReference type="PROSITE" id="PS01124"/>
    </source>
</evidence>
<dbReference type="Proteomes" id="UP000199656">
    <property type="component" value="Unassembled WGS sequence"/>
</dbReference>
<proteinExistence type="predicted"/>
<keyword evidence="7" id="KW-1185">Reference proteome</keyword>
<dbReference type="SMART" id="SM00342">
    <property type="entry name" value="HTH_ARAC"/>
    <property type="match status" value="1"/>
</dbReference>
<feature type="domain" description="HTH araC/xylS-type" evidence="5">
    <location>
        <begin position="291"/>
        <end position="392"/>
    </location>
</feature>
<dbReference type="PANTHER" id="PTHR43280:SF29">
    <property type="entry name" value="ARAC-FAMILY TRANSCRIPTIONAL REGULATOR"/>
    <property type="match status" value="1"/>
</dbReference>
<dbReference type="InterPro" id="IPR009057">
    <property type="entry name" value="Homeodomain-like_sf"/>
</dbReference>
<feature type="transmembrane region" description="Helical" evidence="4">
    <location>
        <begin position="61"/>
        <end position="80"/>
    </location>
</feature>
<feature type="transmembrane region" description="Helical" evidence="4">
    <location>
        <begin position="29"/>
        <end position="49"/>
    </location>
</feature>
<feature type="transmembrane region" description="Helical" evidence="4">
    <location>
        <begin position="212"/>
        <end position="231"/>
    </location>
</feature>
<keyword evidence="4" id="KW-1133">Transmembrane helix</keyword>
<dbReference type="Pfam" id="PF12833">
    <property type="entry name" value="HTH_18"/>
    <property type="match status" value="1"/>
</dbReference>
<dbReference type="AlphaFoldDB" id="A0A1H4EGA9"/>
<reference evidence="7" key="1">
    <citation type="submission" date="2016-10" db="EMBL/GenBank/DDBJ databases">
        <authorList>
            <person name="Varghese N."/>
            <person name="Submissions S."/>
        </authorList>
    </citation>
    <scope>NUCLEOTIDE SEQUENCE [LARGE SCALE GENOMIC DNA]</scope>
    <source>
        <strain evidence="7">DSM 23920</strain>
    </source>
</reference>
<organism evidence="6 7">
    <name type="scientific">Chitinophaga terrae</name>
    <name type="common">ex Kim and Jung 2007</name>
    <dbReference type="NCBI Taxonomy" id="408074"/>
    <lineage>
        <taxon>Bacteria</taxon>
        <taxon>Pseudomonadati</taxon>
        <taxon>Bacteroidota</taxon>
        <taxon>Chitinophagia</taxon>
        <taxon>Chitinophagales</taxon>
        <taxon>Chitinophagaceae</taxon>
        <taxon>Chitinophaga</taxon>
    </lineage>
</organism>
<keyword evidence="1" id="KW-0805">Transcription regulation</keyword>
<evidence type="ECO:0000256" key="2">
    <source>
        <dbReference type="ARBA" id="ARBA00023125"/>
    </source>
</evidence>
<keyword evidence="3" id="KW-0804">Transcription</keyword>
<evidence type="ECO:0000256" key="1">
    <source>
        <dbReference type="ARBA" id="ARBA00023015"/>
    </source>
</evidence>
<dbReference type="EMBL" id="FNRL01000018">
    <property type="protein sequence ID" value="SEA84095.1"/>
    <property type="molecule type" value="Genomic_DNA"/>
</dbReference>
<dbReference type="OrthoDB" id="5492415at2"/>
<feature type="transmembrane region" description="Helical" evidence="4">
    <location>
        <begin position="86"/>
        <end position="111"/>
    </location>
</feature>
<accession>A0A1H4EGA9</accession>
<evidence type="ECO:0000313" key="6">
    <source>
        <dbReference type="EMBL" id="SEA84095.1"/>
    </source>
</evidence>
<evidence type="ECO:0000313" key="7">
    <source>
        <dbReference type="Proteomes" id="UP000199656"/>
    </source>
</evidence>
<keyword evidence="4" id="KW-0472">Membrane</keyword>
<dbReference type="InterPro" id="IPR020449">
    <property type="entry name" value="Tscrpt_reg_AraC-type_HTH"/>
</dbReference>
<dbReference type="PROSITE" id="PS01124">
    <property type="entry name" value="HTH_ARAC_FAMILY_2"/>
    <property type="match status" value="1"/>
</dbReference>
<dbReference type="GO" id="GO:0003700">
    <property type="term" value="F:DNA-binding transcription factor activity"/>
    <property type="evidence" value="ECO:0007669"/>
    <property type="project" value="InterPro"/>
</dbReference>
<keyword evidence="2 6" id="KW-0238">DNA-binding</keyword>
<evidence type="ECO:0000256" key="3">
    <source>
        <dbReference type="ARBA" id="ARBA00023163"/>
    </source>
</evidence>
<evidence type="ECO:0000256" key="4">
    <source>
        <dbReference type="SAM" id="Phobius"/>
    </source>
</evidence>
<keyword evidence="4" id="KW-0812">Transmembrane</keyword>
<dbReference type="Gene3D" id="1.10.10.60">
    <property type="entry name" value="Homeodomain-like"/>
    <property type="match status" value="2"/>
</dbReference>
<name>A0A1H4EGA9_9BACT</name>
<dbReference type="InterPro" id="IPR018060">
    <property type="entry name" value="HTH_AraC"/>
</dbReference>